<dbReference type="PANTHER" id="PTHR38011:SF11">
    <property type="entry name" value="2,5-DIAMINO-6-RIBOSYLAMINO-4(3H)-PYRIMIDINONE 5'-PHOSPHATE REDUCTASE"/>
    <property type="match status" value="1"/>
</dbReference>
<dbReference type="Proteomes" id="UP000288623">
    <property type="component" value="Unassembled WGS sequence"/>
</dbReference>
<comment type="caution">
    <text evidence="2">The sequence shown here is derived from an EMBL/GenBank/DDBJ whole genome shotgun (WGS) entry which is preliminary data.</text>
</comment>
<dbReference type="PANTHER" id="PTHR38011">
    <property type="entry name" value="DIHYDROFOLATE REDUCTASE FAMILY PROTEIN (AFU_ORTHOLOGUE AFUA_8G06820)"/>
    <property type="match status" value="1"/>
</dbReference>
<dbReference type="SUPFAM" id="SSF53597">
    <property type="entry name" value="Dihydrofolate reductase-like"/>
    <property type="match status" value="1"/>
</dbReference>
<dbReference type="OrthoDB" id="195113at2"/>
<evidence type="ECO:0000313" key="3">
    <source>
        <dbReference type="Proteomes" id="UP000288623"/>
    </source>
</evidence>
<dbReference type="EMBL" id="JTFC01000031">
    <property type="protein sequence ID" value="RUS55012.1"/>
    <property type="molecule type" value="Genomic_DNA"/>
</dbReference>
<evidence type="ECO:0000313" key="2">
    <source>
        <dbReference type="EMBL" id="RUS55012.1"/>
    </source>
</evidence>
<feature type="domain" description="Bacterial bifunctional deaminase-reductase C-terminal" evidence="1">
    <location>
        <begin position="4"/>
        <end position="161"/>
    </location>
</feature>
<dbReference type="InterPro" id="IPR050765">
    <property type="entry name" value="Riboflavin_Biosynth_HTPR"/>
</dbReference>
<proteinExistence type="predicted"/>
<keyword evidence="3" id="KW-1185">Reference proteome</keyword>
<reference evidence="2 3" key="1">
    <citation type="submission" date="2014-11" db="EMBL/GenBank/DDBJ databases">
        <title>Genome sequence and analysis of novel Kurthia sp.</title>
        <authorList>
            <person name="Lawson J.N."/>
            <person name="Gonzalez J.E."/>
            <person name="Rinauldi L."/>
            <person name="Xuan Z."/>
            <person name="Firman A."/>
            <person name="Shaddox L."/>
            <person name="Trudeau A."/>
            <person name="Shah S."/>
            <person name="Reiman D."/>
        </authorList>
    </citation>
    <scope>NUCLEOTIDE SEQUENCE [LARGE SCALE GENOMIC DNA]</scope>
    <source>
        <strain evidence="2 3">3B1D</strain>
    </source>
</reference>
<dbReference type="InterPro" id="IPR002734">
    <property type="entry name" value="RibDG_C"/>
</dbReference>
<evidence type="ECO:0000259" key="1">
    <source>
        <dbReference type="Pfam" id="PF01872"/>
    </source>
</evidence>
<dbReference type="Pfam" id="PF01872">
    <property type="entry name" value="RibD_C"/>
    <property type="match status" value="1"/>
</dbReference>
<sequence length="173" mass="19724">MKRVKLYIAMSLDGYISTPDGSIDFLNKVEGEGDNGYLAFYSTIGTVVMGSLTYDWILRHARVFPYAQRRCYVMTSKERMNNANVTFTQQSPAELVTQIQQDSERDIWLAGGAKLVESFLQADLVDEMILTIAPVVLGEGIPLFSERVPMSDWKLIQTQNYNQFVELTYKKEE</sequence>
<protein>
    <recommendedName>
        <fullName evidence="1">Bacterial bifunctional deaminase-reductase C-terminal domain-containing protein</fullName>
    </recommendedName>
</protein>
<name>A0A433RS72_9BACL</name>
<accession>A0A433RS72</accession>
<dbReference type="GO" id="GO:0009231">
    <property type="term" value="P:riboflavin biosynthetic process"/>
    <property type="evidence" value="ECO:0007669"/>
    <property type="project" value="InterPro"/>
</dbReference>
<dbReference type="GO" id="GO:0008703">
    <property type="term" value="F:5-amino-6-(5-phosphoribosylamino)uracil reductase activity"/>
    <property type="evidence" value="ECO:0007669"/>
    <property type="project" value="InterPro"/>
</dbReference>
<gene>
    <name evidence="2" type="ORF">QI30_08535</name>
</gene>
<dbReference type="Gene3D" id="3.40.430.10">
    <property type="entry name" value="Dihydrofolate Reductase, subunit A"/>
    <property type="match status" value="1"/>
</dbReference>
<organism evidence="2 3">
    <name type="scientific">Candidatus Kurthia intestinigallinarum</name>
    <dbReference type="NCBI Taxonomy" id="1562256"/>
    <lineage>
        <taxon>Bacteria</taxon>
        <taxon>Bacillati</taxon>
        <taxon>Bacillota</taxon>
        <taxon>Bacilli</taxon>
        <taxon>Bacillales</taxon>
        <taxon>Caryophanaceae</taxon>
        <taxon>Kurthia</taxon>
    </lineage>
</organism>
<dbReference type="InterPro" id="IPR024072">
    <property type="entry name" value="DHFR-like_dom_sf"/>
</dbReference>
<dbReference type="RefSeq" id="WP_126990521.1">
    <property type="nucleotide sequence ID" value="NZ_JTFC01000031.1"/>
</dbReference>
<dbReference type="AlphaFoldDB" id="A0A433RS72"/>